<keyword evidence="6" id="KW-0238">DNA-binding</keyword>
<dbReference type="InterPro" id="IPR049163">
    <property type="entry name" value="Pif1-like_2B_dom"/>
</dbReference>
<feature type="domain" description="DNA helicase Pif1-like DEAD-box helicase" evidence="10">
    <location>
        <begin position="77"/>
        <end position="138"/>
    </location>
</feature>
<dbReference type="Proteomes" id="UP001652625">
    <property type="component" value="Chromosome 04"/>
</dbReference>
<evidence type="ECO:0000256" key="4">
    <source>
        <dbReference type="ARBA" id="ARBA00022806"/>
    </source>
</evidence>
<dbReference type="Pfam" id="PF21530">
    <property type="entry name" value="Pif1_2B_dom"/>
    <property type="match status" value="1"/>
</dbReference>
<sequence length="333" mass="38059">MLSLLQQKALRWLDDGVNFFNTGGAGCGKSYIVKEIAQSTQISKTIHITASTGNAAYLLNGVTIHAFAGIETAVKACKITQCDDELFGGIQVIACGDFFQLPPVKEEFVFKSKLWQQYMNPVLVLTECFRQKEDAKFFEALNEIRFVDVYNSKKMNDIKDKGRWFYAKDVIKNPNIQFTFQIPAAIHLKINAVVMLVRNINVEEGLCNGTVASRMGLPLRLAFSFTVHKAQGSTMNKVVINFNCNAFNNTLYYVSLSRVCNINDIYIIHNNEEELRKYLITVNSDVKEFYKKYIEHFYFIKDGYKDEDIVKELKLNAEIQNPDEIVYSSNKKH</sequence>
<keyword evidence="1 9" id="KW-0547">Nucleotide-binding</keyword>
<dbReference type="InterPro" id="IPR051055">
    <property type="entry name" value="PIF1_helicase"/>
</dbReference>
<keyword evidence="7 9" id="KW-0234">DNA repair</keyword>
<comment type="catalytic activity">
    <reaction evidence="9">
        <text>ATP + H2O = ADP + phosphate + H(+)</text>
        <dbReference type="Rhea" id="RHEA:13065"/>
        <dbReference type="ChEBI" id="CHEBI:15377"/>
        <dbReference type="ChEBI" id="CHEBI:15378"/>
        <dbReference type="ChEBI" id="CHEBI:30616"/>
        <dbReference type="ChEBI" id="CHEBI:43474"/>
        <dbReference type="ChEBI" id="CHEBI:456216"/>
        <dbReference type="EC" id="5.6.2.3"/>
    </reaction>
</comment>
<keyword evidence="12" id="KW-1185">Reference proteome</keyword>
<evidence type="ECO:0000256" key="8">
    <source>
        <dbReference type="ARBA" id="ARBA00023235"/>
    </source>
</evidence>
<evidence type="ECO:0000256" key="6">
    <source>
        <dbReference type="ARBA" id="ARBA00023125"/>
    </source>
</evidence>
<evidence type="ECO:0000256" key="3">
    <source>
        <dbReference type="ARBA" id="ARBA00022801"/>
    </source>
</evidence>
<dbReference type="EC" id="5.6.2.3" evidence="9"/>
<evidence type="ECO:0000256" key="9">
    <source>
        <dbReference type="RuleBase" id="RU363044"/>
    </source>
</evidence>
<keyword evidence="2 9" id="KW-0227">DNA damage</keyword>
<evidence type="ECO:0000313" key="13">
    <source>
        <dbReference type="RefSeq" id="XP_065651080.1"/>
    </source>
</evidence>
<comment type="similarity">
    <text evidence="9">Belongs to the helicase family.</text>
</comment>
<proteinExistence type="inferred from homology"/>
<keyword evidence="9" id="KW-0233">DNA recombination</keyword>
<dbReference type="SUPFAM" id="SSF52540">
    <property type="entry name" value="P-loop containing nucleoside triphosphate hydrolases"/>
    <property type="match status" value="1"/>
</dbReference>
<evidence type="ECO:0000313" key="12">
    <source>
        <dbReference type="Proteomes" id="UP001652625"/>
    </source>
</evidence>
<evidence type="ECO:0000256" key="1">
    <source>
        <dbReference type="ARBA" id="ARBA00022741"/>
    </source>
</evidence>
<keyword evidence="4 9" id="KW-0347">Helicase</keyword>
<evidence type="ECO:0000259" key="11">
    <source>
        <dbReference type="Pfam" id="PF21530"/>
    </source>
</evidence>
<dbReference type="Gene3D" id="3.40.50.300">
    <property type="entry name" value="P-loop containing nucleotide triphosphate hydrolases"/>
    <property type="match status" value="2"/>
</dbReference>
<name>A0ABM4BPM5_HYDVU</name>
<organism evidence="12 13">
    <name type="scientific">Hydra vulgaris</name>
    <name type="common">Hydra</name>
    <name type="synonym">Hydra attenuata</name>
    <dbReference type="NCBI Taxonomy" id="6087"/>
    <lineage>
        <taxon>Eukaryota</taxon>
        <taxon>Metazoa</taxon>
        <taxon>Cnidaria</taxon>
        <taxon>Hydrozoa</taxon>
        <taxon>Hydroidolina</taxon>
        <taxon>Anthoathecata</taxon>
        <taxon>Aplanulata</taxon>
        <taxon>Hydridae</taxon>
        <taxon>Hydra</taxon>
    </lineage>
</organism>
<dbReference type="RefSeq" id="XP_065651080.1">
    <property type="nucleotide sequence ID" value="XM_065795008.1"/>
</dbReference>
<dbReference type="Pfam" id="PF05970">
    <property type="entry name" value="PIF1"/>
    <property type="match status" value="2"/>
</dbReference>
<accession>A0ABM4BPM5</accession>
<reference evidence="13" key="1">
    <citation type="submission" date="2025-08" db="UniProtKB">
        <authorList>
            <consortium name="RefSeq"/>
        </authorList>
    </citation>
    <scope>IDENTIFICATION</scope>
</reference>
<dbReference type="PANTHER" id="PTHR47642:SF5">
    <property type="entry name" value="ATP-DEPENDENT DNA HELICASE"/>
    <property type="match status" value="1"/>
</dbReference>
<dbReference type="InterPro" id="IPR027417">
    <property type="entry name" value="P-loop_NTPase"/>
</dbReference>
<dbReference type="InterPro" id="IPR010285">
    <property type="entry name" value="DNA_helicase_pif1-like_DEAD"/>
</dbReference>
<protein>
    <recommendedName>
        <fullName evidence="9">ATP-dependent DNA helicase</fullName>
        <ecNumber evidence="9">5.6.2.3</ecNumber>
    </recommendedName>
</protein>
<evidence type="ECO:0000256" key="7">
    <source>
        <dbReference type="ARBA" id="ARBA00023204"/>
    </source>
</evidence>
<feature type="domain" description="DNA helicase Pif1-like 2B" evidence="11">
    <location>
        <begin position="183"/>
        <end position="210"/>
    </location>
</feature>
<evidence type="ECO:0000259" key="10">
    <source>
        <dbReference type="Pfam" id="PF05970"/>
    </source>
</evidence>
<comment type="cofactor">
    <cofactor evidence="9">
        <name>Mg(2+)</name>
        <dbReference type="ChEBI" id="CHEBI:18420"/>
    </cofactor>
</comment>
<gene>
    <name evidence="13" type="primary">LOC136079278</name>
</gene>
<keyword evidence="5 9" id="KW-0067">ATP-binding</keyword>
<evidence type="ECO:0000256" key="2">
    <source>
        <dbReference type="ARBA" id="ARBA00022763"/>
    </source>
</evidence>
<dbReference type="PANTHER" id="PTHR47642">
    <property type="entry name" value="ATP-DEPENDENT DNA HELICASE"/>
    <property type="match status" value="1"/>
</dbReference>
<keyword evidence="8" id="KW-0413">Isomerase</keyword>
<feature type="domain" description="DNA helicase Pif1-like DEAD-box helicase" evidence="10">
    <location>
        <begin position="14"/>
        <end position="75"/>
    </location>
</feature>
<dbReference type="GeneID" id="136079278"/>
<evidence type="ECO:0000256" key="5">
    <source>
        <dbReference type="ARBA" id="ARBA00022840"/>
    </source>
</evidence>
<keyword evidence="3 9" id="KW-0378">Hydrolase</keyword>